<keyword evidence="1" id="KW-1133">Transmembrane helix</keyword>
<feature type="transmembrane region" description="Helical" evidence="1">
    <location>
        <begin position="212"/>
        <end position="235"/>
    </location>
</feature>
<evidence type="ECO:0000313" key="2">
    <source>
        <dbReference type="EMBL" id="GIO43485.1"/>
    </source>
</evidence>
<dbReference type="InterPro" id="IPR009793">
    <property type="entry name" value="DUF1361"/>
</dbReference>
<keyword evidence="3" id="KW-1185">Reference proteome</keyword>
<keyword evidence="1" id="KW-0812">Transmembrane</keyword>
<reference evidence="2" key="1">
    <citation type="submission" date="2021-03" db="EMBL/GenBank/DDBJ databases">
        <title>Antimicrobial resistance genes in bacteria isolated from Japanese honey, and their potential for conferring macrolide and lincosamide resistance in the American foulbrood pathogen Paenibacillus larvae.</title>
        <authorList>
            <person name="Okamoto M."/>
            <person name="Kumagai M."/>
            <person name="Kanamori H."/>
            <person name="Takamatsu D."/>
        </authorList>
    </citation>
    <scope>NUCLEOTIDE SEQUENCE</scope>
    <source>
        <strain evidence="2">J41TS4</strain>
    </source>
</reference>
<feature type="transmembrane region" description="Helical" evidence="1">
    <location>
        <begin position="77"/>
        <end position="98"/>
    </location>
</feature>
<dbReference type="Pfam" id="PF07099">
    <property type="entry name" value="DUF1361"/>
    <property type="match status" value="1"/>
</dbReference>
<organism evidence="2 3">
    <name type="scientific">Paenibacillus apis</name>
    <dbReference type="NCBI Taxonomy" id="1792174"/>
    <lineage>
        <taxon>Bacteria</taxon>
        <taxon>Bacillati</taxon>
        <taxon>Bacillota</taxon>
        <taxon>Bacilli</taxon>
        <taxon>Bacillales</taxon>
        <taxon>Paenibacillaceae</taxon>
        <taxon>Paenibacillus</taxon>
    </lineage>
</organism>
<dbReference type="AlphaFoldDB" id="A0A919Y6Z1"/>
<feature type="transmembrane region" description="Helical" evidence="1">
    <location>
        <begin position="154"/>
        <end position="177"/>
    </location>
</feature>
<keyword evidence="1" id="KW-0472">Membrane</keyword>
<protein>
    <recommendedName>
        <fullName evidence="4">DUF1361 domain-containing protein</fullName>
    </recommendedName>
</protein>
<dbReference type="EMBL" id="BORS01000011">
    <property type="protein sequence ID" value="GIO43485.1"/>
    <property type="molecule type" value="Genomic_DNA"/>
</dbReference>
<accession>A0A919Y6Z1</accession>
<evidence type="ECO:0008006" key="4">
    <source>
        <dbReference type="Google" id="ProtNLM"/>
    </source>
</evidence>
<feature type="transmembrane region" description="Helical" evidence="1">
    <location>
        <begin position="14"/>
        <end position="32"/>
    </location>
</feature>
<proteinExistence type="predicted"/>
<evidence type="ECO:0000313" key="3">
    <source>
        <dbReference type="Proteomes" id="UP000678895"/>
    </source>
</evidence>
<dbReference type="Proteomes" id="UP000678895">
    <property type="component" value="Unassembled WGS sequence"/>
</dbReference>
<sequence length="245" mass="27989">MGKQLKQLGYPEKIYLYIVIFVGSLVAMLFVTGTHLPEGGRPPYLFLVWNTFLAWVPAGLALVLDGISLLRTKSLRWMLYLIAGGLWLFFYPNAAYLITDLLHPFARLTIEDSYLFWQDMLFWNHLFTVLLTALLGLVLGAISLASVHRLVERALGRIIGIIFAAAVLLLSSFGVYLGRFFRFNSWDVLHQPIGLLRQILSYFTNMEHVLHAYAYCKWIFLITGFGYMVFCLFGAMNRRMTQGGD</sequence>
<comment type="caution">
    <text evidence="2">The sequence shown here is derived from an EMBL/GenBank/DDBJ whole genome shotgun (WGS) entry which is preliminary data.</text>
</comment>
<evidence type="ECO:0000256" key="1">
    <source>
        <dbReference type="SAM" id="Phobius"/>
    </source>
</evidence>
<name>A0A919Y6Z1_9BACL</name>
<feature type="transmembrane region" description="Helical" evidence="1">
    <location>
        <begin position="44"/>
        <end position="65"/>
    </location>
</feature>
<feature type="transmembrane region" description="Helical" evidence="1">
    <location>
        <begin position="122"/>
        <end position="142"/>
    </location>
</feature>
<gene>
    <name evidence="2" type="ORF">J41TS4_32430</name>
</gene>
<dbReference type="RefSeq" id="WP_301628642.1">
    <property type="nucleotide sequence ID" value="NZ_BORS01000011.1"/>
</dbReference>